<comment type="catalytic activity">
    <reaction evidence="10 11">
        <text>a lipid X + a UDP-2-N,3-O-bis[(3R)-3-hydroxyacyl]-alpha-D-glucosamine = a lipid A disaccharide + UDP + H(+)</text>
        <dbReference type="Rhea" id="RHEA:67828"/>
        <dbReference type="ChEBI" id="CHEBI:15378"/>
        <dbReference type="ChEBI" id="CHEBI:58223"/>
        <dbReference type="ChEBI" id="CHEBI:137748"/>
        <dbReference type="ChEBI" id="CHEBI:176338"/>
        <dbReference type="ChEBI" id="CHEBI:176343"/>
        <dbReference type="EC" id="2.4.1.182"/>
    </reaction>
</comment>
<reference evidence="12 13" key="1">
    <citation type="submission" date="2018-11" db="EMBL/GenBank/DDBJ databases">
        <title>Genomic Encyclopedia of Type Strains, Phase IV (KMG-IV): sequencing the most valuable type-strain genomes for metagenomic binning, comparative biology and taxonomic classification.</title>
        <authorList>
            <person name="Goeker M."/>
        </authorList>
    </citation>
    <scope>NUCLEOTIDE SEQUENCE [LARGE SCALE GENOMIC DNA]</scope>
    <source>
        <strain evidence="12 13">DSM 5900</strain>
    </source>
</reference>
<evidence type="ECO:0000313" key="12">
    <source>
        <dbReference type="EMBL" id="ROQ01648.1"/>
    </source>
</evidence>
<evidence type="ECO:0000256" key="8">
    <source>
        <dbReference type="ARBA" id="ARBA00022679"/>
    </source>
</evidence>
<dbReference type="Gene3D" id="3.40.50.2000">
    <property type="entry name" value="Glycogen Phosphorylase B"/>
    <property type="match status" value="1"/>
</dbReference>
<dbReference type="Pfam" id="PF02684">
    <property type="entry name" value="LpxB"/>
    <property type="match status" value="1"/>
</dbReference>
<dbReference type="SUPFAM" id="SSF53756">
    <property type="entry name" value="UDP-Glycosyltransferase/glycogen phosphorylase"/>
    <property type="match status" value="1"/>
</dbReference>
<evidence type="ECO:0000313" key="13">
    <source>
        <dbReference type="Proteomes" id="UP000278222"/>
    </source>
</evidence>
<evidence type="ECO:0000256" key="11">
    <source>
        <dbReference type="HAMAP-Rule" id="MF_00392"/>
    </source>
</evidence>
<evidence type="ECO:0000256" key="2">
    <source>
        <dbReference type="ARBA" id="ARBA00007868"/>
    </source>
</evidence>
<dbReference type="GO" id="GO:0008915">
    <property type="term" value="F:lipid-A-disaccharide synthase activity"/>
    <property type="evidence" value="ECO:0007669"/>
    <property type="project" value="UniProtKB-UniRule"/>
</dbReference>
<dbReference type="UniPathway" id="UPA00973"/>
<dbReference type="NCBIfam" id="TIGR00215">
    <property type="entry name" value="lpxB"/>
    <property type="match status" value="1"/>
</dbReference>
<evidence type="ECO:0000256" key="5">
    <source>
        <dbReference type="ARBA" id="ARBA00022516"/>
    </source>
</evidence>
<name>A0A3N1MDM4_9PROT</name>
<comment type="pathway">
    <text evidence="11">Bacterial outer membrane biogenesis; LPS lipid A biosynthesis.</text>
</comment>
<keyword evidence="5 11" id="KW-0444">Lipid biosynthesis</keyword>
<evidence type="ECO:0000256" key="9">
    <source>
        <dbReference type="ARBA" id="ARBA00023098"/>
    </source>
</evidence>
<comment type="function">
    <text evidence="1 11">Condensation of UDP-2,3-diacylglucosamine and 2,3-diacylglucosamine-1-phosphate to form lipid A disaccharide, a precursor of lipid A, a phosphorylated glycolipid that anchors the lipopolysaccharide to the outer membrane of the cell.</text>
</comment>
<keyword evidence="7 11" id="KW-0328">Glycosyltransferase</keyword>
<dbReference type="EC" id="2.4.1.182" evidence="3 11"/>
<dbReference type="GO" id="GO:0016020">
    <property type="term" value="C:membrane"/>
    <property type="evidence" value="ECO:0007669"/>
    <property type="project" value="GOC"/>
</dbReference>
<evidence type="ECO:0000256" key="3">
    <source>
        <dbReference type="ARBA" id="ARBA00012687"/>
    </source>
</evidence>
<dbReference type="AlphaFoldDB" id="A0A3N1MDM4"/>
<keyword evidence="8 11" id="KW-0808">Transferase</keyword>
<evidence type="ECO:0000256" key="1">
    <source>
        <dbReference type="ARBA" id="ARBA00002056"/>
    </source>
</evidence>
<sequence>MTEPVPTIFLVAAEPSGDAIGGRLMAALSRRLDGRVAFDGIGGERMAAAGLASRVPLSALSLFGVFEVLPQALRILRLVRDTAAAIVAARPAAVVTIDSSGFNFRLARQLRQQGYKGPLIHYVAPQLWAWWRPAKARSLRRWYDRVLALFPFEPEFFRGHGIECRFVGHPAIEEGFGRAPDPTFRARYGIAADAPVLAVLPGSRGSEIKRLLPIFAVAVAELGRRIPGLHVVLPTVPTVADRVEQAVAGWPLPVAIVRAPGDKPAAFAASDAALAASGTVTLELALSGTPFVVGYSVNAATAWLVRRKVRVRYATMVNLLMDRAIAPELLQDDCTPTALVSALLPLLTDPTARAAQRRDLATAIGLLGGGEEAPSERAAAAILELVSAPRS</sequence>
<dbReference type="Proteomes" id="UP000278222">
    <property type="component" value="Unassembled WGS sequence"/>
</dbReference>
<keyword evidence="13" id="KW-1185">Reference proteome</keyword>
<keyword evidence="6 11" id="KW-0441">Lipid A biosynthesis</keyword>
<dbReference type="PANTHER" id="PTHR30372">
    <property type="entry name" value="LIPID-A-DISACCHARIDE SYNTHASE"/>
    <property type="match status" value="1"/>
</dbReference>
<gene>
    <name evidence="11" type="primary">lpxB</name>
    <name evidence="12" type="ORF">EDC65_0830</name>
</gene>
<comment type="caution">
    <text evidence="12">The sequence shown here is derived from an EMBL/GenBank/DDBJ whole genome shotgun (WGS) entry which is preliminary data.</text>
</comment>
<comment type="similarity">
    <text evidence="2 11">Belongs to the LpxB family.</text>
</comment>
<dbReference type="PANTHER" id="PTHR30372:SF4">
    <property type="entry name" value="LIPID-A-DISACCHARIDE SYNTHASE, MITOCHONDRIAL-RELATED"/>
    <property type="match status" value="1"/>
</dbReference>
<keyword evidence="9 11" id="KW-0443">Lipid metabolism</keyword>
<evidence type="ECO:0000256" key="4">
    <source>
        <dbReference type="ARBA" id="ARBA00020902"/>
    </source>
</evidence>
<dbReference type="EMBL" id="RJKX01000011">
    <property type="protein sequence ID" value="ROQ01648.1"/>
    <property type="molecule type" value="Genomic_DNA"/>
</dbReference>
<dbReference type="GO" id="GO:0005543">
    <property type="term" value="F:phospholipid binding"/>
    <property type="evidence" value="ECO:0007669"/>
    <property type="project" value="TreeGrafter"/>
</dbReference>
<organism evidence="12 13">
    <name type="scientific">Stella humosa</name>
    <dbReference type="NCBI Taxonomy" id="94"/>
    <lineage>
        <taxon>Bacteria</taxon>
        <taxon>Pseudomonadati</taxon>
        <taxon>Pseudomonadota</taxon>
        <taxon>Alphaproteobacteria</taxon>
        <taxon>Rhodospirillales</taxon>
        <taxon>Stellaceae</taxon>
        <taxon>Stella</taxon>
    </lineage>
</organism>
<dbReference type="GO" id="GO:0009245">
    <property type="term" value="P:lipid A biosynthetic process"/>
    <property type="evidence" value="ECO:0007669"/>
    <property type="project" value="UniProtKB-UniRule"/>
</dbReference>
<evidence type="ECO:0000256" key="10">
    <source>
        <dbReference type="ARBA" id="ARBA00048975"/>
    </source>
</evidence>
<dbReference type="HAMAP" id="MF_00392">
    <property type="entry name" value="LpxB"/>
    <property type="match status" value="1"/>
</dbReference>
<proteinExistence type="inferred from homology"/>
<dbReference type="RefSeq" id="WP_245978194.1">
    <property type="nucleotide sequence ID" value="NZ_AP019700.1"/>
</dbReference>
<protein>
    <recommendedName>
        <fullName evidence="4 11">Lipid-A-disaccharide synthase</fullName>
        <ecNumber evidence="3 11">2.4.1.182</ecNumber>
    </recommendedName>
</protein>
<accession>A0A3N1MDM4</accession>
<dbReference type="InterPro" id="IPR003835">
    <property type="entry name" value="Glyco_trans_19"/>
</dbReference>
<evidence type="ECO:0000256" key="6">
    <source>
        <dbReference type="ARBA" id="ARBA00022556"/>
    </source>
</evidence>
<evidence type="ECO:0000256" key="7">
    <source>
        <dbReference type="ARBA" id="ARBA00022676"/>
    </source>
</evidence>